<gene>
    <name evidence="3" type="ORF">CfP315_0481</name>
</gene>
<evidence type="ECO:0000313" key="3">
    <source>
        <dbReference type="EMBL" id="BED91928.1"/>
    </source>
</evidence>
<dbReference type="AlphaFoldDB" id="A0AA48I8A0"/>
<feature type="transmembrane region" description="Helical" evidence="1">
    <location>
        <begin position="149"/>
        <end position="167"/>
    </location>
</feature>
<feature type="domain" description="Nucleoside transporter/FeoB GTPase Gate" evidence="2">
    <location>
        <begin position="44"/>
        <end position="142"/>
    </location>
</feature>
<organism evidence="3">
    <name type="scientific">Candidatus Improbicoccus pseudotrichonymphae</name>
    <dbReference type="NCBI Taxonomy" id="3033792"/>
    <lineage>
        <taxon>Bacteria</taxon>
        <taxon>Bacillati</taxon>
        <taxon>Bacillota</taxon>
        <taxon>Clostridia</taxon>
        <taxon>Candidatus Improbicoccus</taxon>
    </lineage>
</organism>
<feature type="transmembrane region" description="Helical" evidence="1">
    <location>
        <begin position="42"/>
        <end position="64"/>
    </location>
</feature>
<dbReference type="EMBL" id="AP027924">
    <property type="protein sequence ID" value="BED91928.1"/>
    <property type="molecule type" value="Genomic_DNA"/>
</dbReference>
<dbReference type="Proteomes" id="UP001337580">
    <property type="component" value="Chromosome"/>
</dbReference>
<keyword evidence="1" id="KW-0812">Transmembrane</keyword>
<dbReference type="PANTHER" id="PTHR35793:SF2">
    <property type="entry name" value="INNER MEMBRANE PROTEIN YJIG"/>
    <property type="match status" value="1"/>
</dbReference>
<dbReference type="GO" id="GO:0005886">
    <property type="term" value="C:plasma membrane"/>
    <property type="evidence" value="ECO:0007669"/>
    <property type="project" value="TreeGrafter"/>
</dbReference>
<reference evidence="3" key="1">
    <citation type="journal article" date="2023" name="ISME J.">
        <title>Emergence of putative energy parasites within Clostridia revealed by genome analysis of a novel endosymbiotic clade.</title>
        <authorList>
            <person name="Takahashi K."/>
            <person name="Kuwahara H."/>
            <person name="Horikawa Y."/>
            <person name="Izawa K."/>
            <person name="Kato D."/>
            <person name="Inagaki T."/>
            <person name="Yuki M."/>
            <person name="Ohkuma M."/>
            <person name="Hongoh Y."/>
        </authorList>
    </citation>
    <scope>NUCLEOTIDE SEQUENCE</scope>
    <source>
        <strain evidence="3">CfP3-15</strain>
    </source>
</reference>
<dbReference type="InterPro" id="IPR011642">
    <property type="entry name" value="Gate_dom"/>
</dbReference>
<dbReference type="Pfam" id="PF07670">
    <property type="entry name" value="Gate"/>
    <property type="match status" value="1"/>
</dbReference>
<keyword evidence="1" id="KW-0472">Membrane</keyword>
<protein>
    <submittedName>
        <fullName evidence="3">Spore maturation protein B</fullName>
    </submittedName>
</protein>
<proteinExistence type="predicted"/>
<sequence length="170" mass="18454">MGISSWYIPTIITFIISYAFLKKTFIFDSFILGAKSGLETTFLITPSLIGLIVAVGMLRVSGAFEMFANFISPLVSYFNFPPQLVPLAIIRPISGSASTAILDSILKNFGPDSYIGRLASLITGSTETTIYTIAIYFGSIKIKNNRGTLIYALLADLTALIISSICVKIF</sequence>
<keyword evidence="1" id="KW-1133">Transmembrane helix</keyword>
<evidence type="ECO:0000256" key="1">
    <source>
        <dbReference type="SAM" id="Phobius"/>
    </source>
</evidence>
<dbReference type="InterPro" id="IPR052549">
    <property type="entry name" value="SpmB"/>
</dbReference>
<evidence type="ECO:0000259" key="2">
    <source>
        <dbReference type="Pfam" id="PF07670"/>
    </source>
</evidence>
<dbReference type="KEGG" id="ips:CfP315_0481"/>
<feature type="transmembrane region" description="Helical" evidence="1">
    <location>
        <begin position="6"/>
        <end position="21"/>
    </location>
</feature>
<dbReference type="PANTHER" id="PTHR35793">
    <property type="entry name" value="INNER MEMBRANE PROTEIN YJIG"/>
    <property type="match status" value="1"/>
</dbReference>
<accession>A0AA48I8A0</accession>
<feature type="transmembrane region" description="Helical" evidence="1">
    <location>
        <begin position="118"/>
        <end position="137"/>
    </location>
</feature>
<name>A0AA48I8A0_9FIRM</name>